<comment type="subcellular location">
    <subcellularLocation>
        <location evidence="1">Membrane</location>
        <topology evidence="1">Multi-pass membrane protein</topology>
    </subcellularLocation>
</comment>
<evidence type="ECO:0000256" key="7">
    <source>
        <dbReference type="ARBA" id="ARBA00023053"/>
    </source>
</evidence>
<dbReference type="InterPro" id="IPR001873">
    <property type="entry name" value="ENaC"/>
</dbReference>
<dbReference type="PANTHER" id="PTHR11690:SF300">
    <property type="entry name" value="PICKPOCKET PROTEIN 19"/>
    <property type="match status" value="1"/>
</dbReference>
<evidence type="ECO:0000313" key="16">
    <source>
        <dbReference type="Proteomes" id="UP001175271"/>
    </source>
</evidence>
<keyword evidence="4 13" id="KW-0894">Sodium channel</keyword>
<keyword evidence="8 13" id="KW-0406">Ion transport</keyword>
<reference evidence="15" key="1">
    <citation type="submission" date="2023-06" db="EMBL/GenBank/DDBJ databases">
        <title>Genomic analysis of the entomopathogenic nematode Steinernema hermaphroditum.</title>
        <authorList>
            <person name="Schwarz E.M."/>
            <person name="Heppert J.K."/>
            <person name="Baniya A."/>
            <person name="Schwartz H.T."/>
            <person name="Tan C.-H."/>
            <person name="Antoshechkin I."/>
            <person name="Sternberg P.W."/>
            <person name="Goodrich-Blair H."/>
            <person name="Dillman A.R."/>
        </authorList>
    </citation>
    <scope>NUCLEOTIDE SEQUENCE</scope>
    <source>
        <strain evidence="15">PS9179</strain>
        <tissue evidence="15">Whole animal</tissue>
    </source>
</reference>
<dbReference type="Proteomes" id="UP001175271">
    <property type="component" value="Unassembled WGS sequence"/>
</dbReference>
<keyword evidence="7" id="KW-0915">Sodium</keyword>
<feature type="transmembrane region" description="Helical" evidence="14">
    <location>
        <begin position="417"/>
        <end position="439"/>
    </location>
</feature>
<dbReference type="AlphaFoldDB" id="A0AA39ISD8"/>
<comment type="similarity">
    <text evidence="2 13">Belongs to the amiloride-sensitive sodium channel (TC 1.A.6) family.</text>
</comment>
<protein>
    <submittedName>
        <fullName evidence="15">Uncharacterized protein</fullName>
    </submittedName>
</protein>
<accession>A0AA39ISD8</accession>
<organism evidence="15 16">
    <name type="scientific">Steinernema hermaphroditum</name>
    <dbReference type="NCBI Taxonomy" id="289476"/>
    <lineage>
        <taxon>Eukaryota</taxon>
        <taxon>Metazoa</taxon>
        <taxon>Ecdysozoa</taxon>
        <taxon>Nematoda</taxon>
        <taxon>Chromadorea</taxon>
        <taxon>Rhabditida</taxon>
        <taxon>Tylenchina</taxon>
        <taxon>Panagrolaimomorpha</taxon>
        <taxon>Strongyloidoidea</taxon>
        <taxon>Steinernematidae</taxon>
        <taxon>Steinernema</taxon>
    </lineage>
</organism>
<dbReference type="GO" id="GO:0015280">
    <property type="term" value="F:ligand-gated sodium channel activity"/>
    <property type="evidence" value="ECO:0007669"/>
    <property type="project" value="TreeGrafter"/>
</dbReference>
<evidence type="ECO:0000256" key="14">
    <source>
        <dbReference type="SAM" id="Phobius"/>
    </source>
</evidence>
<dbReference type="Pfam" id="PF00858">
    <property type="entry name" value="ASC"/>
    <property type="match status" value="1"/>
</dbReference>
<evidence type="ECO:0000313" key="15">
    <source>
        <dbReference type="EMBL" id="KAK0428682.1"/>
    </source>
</evidence>
<keyword evidence="12 13" id="KW-0407">Ion channel</keyword>
<keyword evidence="6 14" id="KW-1133">Transmembrane helix</keyword>
<dbReference type="Gene3D" id="2.60.470.10">
    <property type="entry name" value="Acid-sensing ion channels like domains"/>
    <property type="match status" value="1"/>
</dbReference>
<dbReference type="PANTHER" id="PTHR11690">
    <property type="entry name" value="AMILORIDE-SENSITIVE SODIUM CHANNEL-RELATED"/>
    <property type="match status" value="1"/>
</dbReference>
<evidence type="ECO:0000256" key="5">
    <source>
        <dbReference type="ARBA" id="ARBA00022692"/>
    </source>
</evidence>
<keyword evidence="5 13" id="KW-0812">Transmembrane</keyword>
<evidence type="ECO:0000256" key="8">
    <source>
        <dbReference type="ARBA" id="ARBA00023065"/>
    </source>
</evidence>
<evidence type="ECO:0000256" key="9">
    <source>
        <dbReference type="ARBA" id="ARBA00023136"/>
    </source>
</evidence>
<keyword evidence="9 14" id="KW-0472">Membrane</keyword>
<evidence type="ECO:0000256" key="11">
    <source>
        <dbReference type="ARBA" id="ARBA00023201"/>
    </source>
</evidence>
<dbReference type="EMBL" id="JAUCMV010000001">
    <property type="protein sequence ID" value="KAK0428682.1"/>
    <property type="molecule type" value="Genomic_DNA"/>
</dbReference>
<keyword evidence="11 13" id="KW-0739">Sodium transport</keyword>
<evidence type="ECO:0000256" key="10">
    <source>
        <dbReference type="ARBA" id="ARBA00023180"/>
    </source>
</evidence>
<keyword evidence="10" id="KW-0325">Glycoprotein</keyword>
<evidence type="ECO:0000256" key="2">
    <source>
        <dbReference type="ARBA" id="ARBA00007193"/>
    </source>
</evidence>
<dbReference type="GO" id="GO:0005886">
    <property type="term" value="C:plasma membrane"/>
    <property type="evidence" value="ECO:0007669"/>
    <property type="project" value="TreeGrafter"/>
</dbReference>
<sequence>MARLRAFLKGICVFALIVLCFAVWVLHSLYFILRYHEVSERRDITKVQSDHQVYPKLVICNRLPFSQAGLRSSPLNDNATIRYLEEWLNPSLSDQADFVPLEGAAMYQAKQLMTQYLATGMTQERITRLLYQCQDLINSCRFGGRLYSSFECCQMMRMNVGTLHGICMVFQNPTLQQTSYNPQDRLELTFQISRNSYAANQLTTHPGIDIYLYSPFSNSDIRMATELPPPILLSDKRGVRLNIHREVRSDIRRRECGQGTVDAQNADRWTEDHGQGHFAECVLTSIMANCRCVPTFVKFDGIDQRLSDFYRVVNLTQECTIEQYSNCSKPYMDYVNPKRWNEAVVGRDERLKTAIDKCRQENRLPCQLMDYPGTMDDYPLPAEYSSTPDFVSRLAVSFDSLATTEVVLSREPNLYELLSYIGYNFALWFCMGFAIWLIISKATSLCCPRRRRVHTEDSDDRLFVRSSTRCTPVEEISDPNKVEEQPVD</sequence>
<feature type="transmembrane region" description="Helical" evidence="14">
    <location>
        <begin position="6"/>
        <end position="33"/>
    </location>
</feature>
<name>A0AA39ISD8_9BILA</name>
<gene>
    <name evidence="15" type="ORF">QR680_010943</name>
</gene>
<comment type="caution">
    <text evidence="15">The sequence shown here is derived from an EMBL/GenBank/DDBJ whole genome shotgun (WGS) entry which is preliminary data.</text>
</comment>
<evidence type="ECO:0000256" key="13">
    <source>
        <dbReference type="RuleBase" id="RU000679"/>
    </source>
</evidence>
<evidence type="ECO:0000256" key="4">
    <source>
        <dbReference type="ARBA" id="ARBA00022461"/>
    </source>
</evidence>
<proteinExistence type="inferred from homology"/>
<evidence type="ECO:0000256" key="1">
    <source>
        <dbReference type="ARBA" id="ARBA00004141"/>
    </source>
</evidence>
<evidence type="ECO:0000256" key="3">
    <source>
        <dbReference type="ARBA" id="ARBA00022448"/>
    </source>
</evidence>
<evidence type="ECO:0000256" key="6">
    <source>
        <dbReference type="ARBA" id="ARBA00022989"/>
    </source>
</evidence>
<keyword evidence="3 13" id="KW-0813">Transport</keyword>
<evidence type="ECO:0000256" key="12">
    <source>
        <dbReference type="ARBA" id="ARBA00023303"/>
    </source>
</evidence>
<keyword evidence="16" id="KW-1185">Reference proteome</keyword>